<dbReference type="Proteomes" id="UP000249091">
    <property type="component" value="Chromosome 1"/>
</dbReference>
<dbReference type="EMBL" id="LS483468">
    <property type="protein sequence ID" value="SQI28425.1"/>
    <property type="molecule type" value="Genomic_DNA"/>
</dbReference>
<keyword evidence="1" id="KW-1133">Transmembrane helix</keyword>
<keyword evidence="1" id="KW-0812">Transmembrane</keyword>
<reference evidence="2 3" key="1">
    <citation type="submission" date="2018-06" db="EMBL/GenBank/DDBJ databases">
        <authorList>
            <consortium name="Pathogen Informatics"/>
            <person name="Doyle S."/>
        </authorList>
    </citation>
    <scope>NUCLEOTIDE SEQUENCE [LARGE SCALE GENOMIC DNA]</scope>
    <source>
        <strain evidence="2 3">NCTC10994</strain>
    </source>
</reference>
<organism evidence="2 3">
    <name type="scientific">Rhodococcus coprophilus</name>
    <dbReference type="NCBI Taxonomy" id="38310"/>
    <lineage>
        <taxon>Bacteria</taxon>
        <taxon>Bacillati</taxon>
        <taxon>Actinomycetota</taxon>
        <taxon>Actinomycetes</taxon>
        <taxon>Mycobacteriales</taxon>
        <taxon>Nocardiaceae</taxon>
        <taxon>Rhodococcus</taxon>
    </lineage>
</organism>
<evidence type="ECO:0000313" key="2">
    <source>
        <dbReference type="EMBL" id="SQI28425.1"/>
    </source>
</evidence>
<dbReference type="STRING" id="1219011.GCA_001895045_00984"/>
<dbReference type="AlphaFoldDB" id="A0A2X4WNE5"/>
<keyword evidence="3" id="KW-1185">Reference proteome</keyword>
<evidence type="ECO:0000256" key="1">
    <source>
        <dbReference type="SAM" id="Phobius"/>
    </source>
</evidence>
<proteinExistence type="predicted"/>
<protein>
    <submittedName>
        <fullName evidence="2">Uncharacterized protein</fullName>
    </submittedName>
</protein>
<sequence length="44" mass="4443">MTDEPQQVDAARTTLLTEDWAAVAAGLLLVAAVLLGAIPAGLVP</sequence>
<dbReference type="KEGG" id="rcr:NCTC10994_00169"/>
<keyword evidence="1" id="KW-0472">Membrane</keyword>
<accession>A0A2X4WNE5</accession>
<gene>
    <name evidence="2" type="ORF">NCTC10994_00169</name>
</gene>
<dbReference type="RefSeq" id="WP_255311411.1">
    <property type="nucleotide sequence ID" value="NZ_JAFBBL010000001.1"/>
</dbReference>
<evidence type="ECO:0000313" key="3">
    <source>
        <dbReference type="Proteomes" id="UP000249091"/>
    </source>
</evidence>
<feature type="transmembrane region" description="Helical" evidence="1">
    <location>
        <begin position="20"/>
        <end position="43"/>
    </location>
</feature>
<name>A0A2X4WNE5_9NOCA</name>